<keyword evidence="4 8" id="KW-0812">Transmembrane</keyword>
<proteinExistence type="inferred from homology"/>
<keyword evidence="3" id="KW-0813">Transport</keyword>
<dbReference type="InterPro" id="IPR011701">
    <property type="entry name" value="MFS"/>
</dbReference>
<organism evidence="9 10">
    <name type="scientific">Filobasidium floriforme</name>
    <dbReference type="NCBI Taxonomy" id="5210"/>
    <lineage>
        <taxon>Eukaryota</taxon>
        <taxon>Fungi</taxon>
        <taxon>Dikarya</taxon>
        <taxon>Basidiomycota</taxon>
        <taxon>Agaricomycotina</taxon>
        <taxon>Tremellomycetes</taxon>
        <taxon>Filobasidiales</taxon>
        <taxon>Filobasidiaceae</taxon>
        <taxon>Filobasidium</taxon>
    </lineage>
</organism>
<gene>
    <name evidence="9" type="ORF">FFLO_03538</name>
</gene>
<dbReference type="GO" id="GO:0012505">
    <property type="term" value="C:endomembrane system"/>
    <property type="evidence" value="ECO:0007669"/>
    <property type="project" value="UniProtKB-SubCell"/>
</dbReference>
<feature type="transmembrane region" description="Helical" evidence="8">
    <location>
        <begin position="354"/>
        <end position="372"/>
    </location>
</feature>
<evidence type="ECO:0000256" key="6">
    <source>
        <dbReference type="ARBA" id="ARBA00023136"/>
    </source>
</evidence>
<feature type="transmembrane region" description="Helical" evidence="8">
    <location>
        <begin position="301"/>
        <end position="323"/>
    </location>
</feature>
<dbReference type="PANTHER" id="PTHR23514:SF3">
    <property type="entry name" value="BYPASS OF STOP CODON PROTEIN 6"/>
    <property type="match status" value="1"/>
</dbReference>
<dbReference type="InterPro" id="IPR036259">
    <property type="entry name" value="MFS_trans_sf"/>
</dbReference>
<dbReference type="EMBL" id="JABELV010000065">
    <property type="protein sequence ID" value="KAG7536018.1"/>
    <property type="molecule type" value="Genomic_DNA"/>
</dbReference>
<evidence type="ECO:0000256" key="8">
    <source>
        <dbReference type="SAM" id="Phobius"/>
    </source>
</evidence>
<evidence type="ECO:0008006" key="11">
    <source>
        <dbReference type="Google" id="ProtNLM"/>
    </source>
</evidence>
<evidence type="ECO:0000256" key="2">
    <source>
        <dbReference type="ARBA" id="ARBA00008335"/>
    </source>
</evidence>
<comment type="subcellular location">
    <subcellularLocation>
        <location evidence="1">Endomembrane system</location>
        <topology evidence="1">Multi-pass membrane protein</topology>
    </subcellularLocation>
</comment>
<feature type="transmembrane region" description="Helical" evidence="8">
    <location>
        <begin position="263"/>
        <end position="289"/>
    </location>
</feature>
<dbReference type="PANTHER" id="PTHR23514">
    <property type="entry name" value="BYPASS OF STOP CODON PROTEIN 6"/>
    <property type="match status" value="1"/>
</dbReference>
<dbReference type="GO" id="GO:0022857">
    <property type="term" value="F:transmembrane transporter activity"/>
    <property type="evidence" value="ECO:0007669"/>
    <property type="project" value="InterPro"/>
</dbReference>
<dbReference type="Gene3D" id="1.20.1250.20">
    <property type="entry name" value="MFS general substrate transporter like domains"/>
    <property type="match status" value="2"/>
</dbReference>
<feature type="transmembrane region" description="Helical" evidence="8">
    <location>
        <begin position="330"/>
        <end position="348"/>
    </location>
</feature>
<dbReference type="GO" id="GO:0016020">
    <property type="term" value="C:membrane"/>
    <property type="evidence" value="ECO:0007669"/>
    <property type="project" value="TreeGrafter"/>
</dbReference>
<dbReference type="SUPFAM" id="SSF103473">
    <property type="entry name" value="MFS general substrate transporter"/>
    <property type="match status" value="1"/>
</dbReference>
<feature type="transmembrane region" description="Helical" evidence="8">
    <location>
        <begin position="384"/>
        <end position="405"/>
    </location>
</feature>
<feature type="transmembrane region" description="Helical" evidence="8">
    <location>
        <begin position="174"/>
        <end position="194"/>
    </location>
</feature>
<dbReference type="FunFam" id="1.20.1250.20:FF:000286">
    <property type="entry name" value="MFS efflux transporter"/>
    <property type="match status" value="1"/>
</dbReference>
<evidence type="ECO:0000256" key="5">
    <source>
        <dbReference type="ARBA" id="ARBA00022989"/>
    </source>
</evidence>
<dbReference type="AlphaFoldDB" id="A0A8K0NT35"/>
<feature type="transmembrane region" description="Helical" evidence="8">
    <location>
        <begin position="145"/>
        <end position="162"/>
    </location>
</feature>
<dbReference type="OrthoDB" id="413079at2759"/>
<keyword evidence="6 8" id="KW-0472">Membrane</keyword>
<dbReference type="Proteomes" id="UP000812966">
    <property type="component" value="Unassembled WGS sequence"/>
</dbReference>
<evidence type="ECO:0000256" key="4">
    <source>
        <dbReference type="ARBA" id="ARBA00022692"/>
    </source>
</evidence>
<evidence type="ECO:0000256" key="3">
    <source>
        <dbReference type="ARBA" id="ARBA00022448"/>
    </source>
</evidence>
<feature type="transmembrane region" description="Helical" evidence="8">
    <location>
        <begin position="417"/>
        <end position="439"/>
    </location>
</feature>
<sequence>MGNQLDLDLEDVKQYVPPDYPASTQQQPECLIGWSDASTGPLLLRIQDHYSVSYTVVSVIFICNFSGFLLAALTNVWFSDRFGMGKTTLLGAVVHLAGGALMAGAPPFPLFVIAFCINGFGLGLQDAQINGFITRLPNAGSRMSIAHAIYGLGALVSPLIATQFARSTFKHWNLHYVCSVAIMAANSATLGYVFRLKRDDDLFAIYNYVPQAQAHIHGPVVVTDSTTEHPSSQPDPPQTEGGNKVSPSHGTGEKMMAIAKTPFVHLGGLLAFIYVGIEFTIGSWAVTYIVEVRGGGDDSGYVSSGFFGGLMVGRVLHVFVSWVISEQNAVLVYMVVALGLQVLVWQVDSILGNALAYSMIGIVLGPIFPVLLNGTAAMLDSEMSVGAIGYIAALGQCGSALFPFVTGTLSGRFGVEALQPLSVALIGVMSCLWAALLWLTRKRWARAHRF</sequence>
<dbReference type="Pfam" id="PF07690">
    <property type="entry name" value="MFS_1"/>
    <property type="match status" value="1"/>
</dbReference>
<feature type="compositionally biased region" description="Polar residues" evidence="7">
    <location>
        <begin position="223"/>
        <end position="232"/>
    </location>
</feature>
<feature type="transmembrane region" description="Helical" evidence="8">
    <location>
        <begin position="111"/>
        <end position="133"/>
    </location>
</feature>
<feature type="transmembrane region" description="Helical" evidence="8">
    <location>
        <begin position="52"/>
        <end position="76"/>
    </location>
</feature>
<comment type="caution">
    <text evidence="9">The sequence shown here is derived from an EMBL/GenBank/DDBJ whole genome shotgun (WGS) entry which is preliminary data.</text>
</comment>
<evidence type="ECO:0000313" key="10">
    <source>
        <dbReference type="Proteomes" id="UP000812966"/>
    </source>
</evidence>
<comment type="similarity">
    <text evidence="2">Belongs to the major facilitator superfamily.</text>
</comment>
<name>A0A8K0NT35_9TREE</name>
<keyword evidence="10" id="KW-1185">Reference proteome</keyword>
<dbReference type="InterPro" id="IPR051788">
    <property type="entry name" value="MFS_Transporter"/>
</dbReference>
<evidence type="ECO:0000256" key="7">
    <source>
        <dbReference type="SAM" id="MobiDB-lite"/>
    </source>
</evidence>
<protein>
    <recommendedName>
        <fullName evidence="11">Major facilitator superfamily (MFS) profile domain-containing protein</fullName>
    </recommendedName>
</protein>
<reference evidence="9" key="1">
    <citation type="submission" date="2020-04" db="EMBL/GenBank/DDBJ databases">
        <title>Analysis of mating type loci in Filobasidium floriforme.</title>
        <authorList>
            <person name="Nowrousian M."/>
        </authorList>
    </citation>
    <scope>NUCLEOTIDE SEQUENCE</scope>
    <source>
        <strain evidence="9">CBS 6242</strain>
    </source>
</reference>
<evidence type="ECO:0000313" key="9">
    <source>
        <dbReference type="EMBL" id="KAG7536018.1"/>
    </source>
</evidence>
<keyword evidence="5 8" id="KW-1133">Transmembrane helix</keyword>
<accession>A0A8K0NT35</accession>
<feature type="region of interest" description="Disordered" evidence="7">
    <location>
        <begin position="223"/>
        <end position="249"/>
    </location>
</feature>
<evidence type="ECO:0000256" key="1">
    <source>
        <dbReference type="ARBA" id="ARBA00004127"/>
    </source>
</evidence>